<evidence type="ECO:0000313" key="12">
    <source>
        <dbReference type="Proteomes" id="UP000664203"/>
    </source>
</evidence>
<gene>
    <name evidence="11" type="primary">RFT1</name>
    <name evidence="11" type="ORF">ALECFALPRED_000238</name>
</gene>
<evidence type="ECO:0000256" key="5">
    <source>
        <dbReference type="ARBA" id="ARBA00022824"/>
    </source>
</evidence>
<feature type="transmembrane region" description="Helical" evidence="10">
    <location>
        <begin position="442"/>
        <end position="462"/>
    </location>
</feature>
<keyword evidence="12" id="KW-1185">Reference proteome</keyword>
<feature type="transmembrane region" description="Helical" evidence="10">
    <location>
        <begin position="196"/>
        <end position="217"/>
    </location>
</feature>
<keyword evidence="10" id="KW-0813">Transport</keyword>
<dbReference type="GO" id="GO:0006488">
    <property type="term" value="P:dolichol-linked oligosaccharide biosynthetic process"/>
    <property type="evidence" value="ECO:0007669"/>
    <property type="project" value="InterPro"/>
</dbReference>
<organism evidence="11 12">
    <name type="scientific">Alectoria fallacina</name>
    <dbReference type="NCBI Taxonomy" id="1903189"/>
    <lineage>
        <taxon>Eukaryota</taxon>
        <taxon>Fungi</taxon>
        <taxon>Dikarya</taxon>
        <taxon>Ascomycota</taxon>
        <taxon>Pezizomycotina</taxon>
        <taxon>Lecanoromycetes</taxon>
        <taxon>OSLEUM clade</taxon>
        <taxon>Lecanoromycetidae</taxon>
        <taxon>Lecanorales</taxon>
        <taxon>Lecanorineae</taxon>
        <taxon>Parmeliaceae</taxon>
        <taxon>Alectoria</taxon>
    </lineage>
</organism>
<evidence type="ECO:0000256" key="1">
    <source>
        <dbReference type="ARBA" id="ARBA00004477"/>
    </source>
</evidence>
<comment type="caution">
    <text evidence="10">Lacks conserved residue(s) required for the propagation of feature annotation.</text>
</comment>
<feature type="transmembrane region" description="Helical" evidence="10">
    <location>
        <begin position="407"/>
        <end position="430"/>
    </location>
</feature>
<keyword evidence="7 10" id="KW-0472">Membrane</keyword>
<evidence type="ECO:0000256" key="3">
    <source>
        <dbReference type="ARBA" id="ARBA00010288"/>
    </source>
</evidence>
<evidence type="ECO:0000256" key="6">
    <source>
        <dbReference type="ARBA" id="ARBA00022989"/>
    </source>
</evidence>
<evidence type="ECO:0000256" key="9">
    <source>
        <dbReference type="ARBA" id="ARBA00045912"/>
    </source>
</evidence>
<keyword evidence="6 10" id="KW-1133">Transmembrane helix</keyword>
<dbReference type="GO" id="GO:0005789">
    <property type="term" value="C:endoplasmic reticulum membrane"/>
    <property type="evidence" value="ECO:0007669"/>
    <property type="project" value="UniProtKB-SubCell"/>
</dbReference>
<comment type="subcellular location">
    <subcellularLocation>
        <location evidence="1 10">Endoplasmic reticulum membrane</location>
        <topology evidence="1 10">Multi-pass membrane protein</topology>
    </subcellularLocation>
</comment>
<dbReference type="Pfam" id="PF04506">
    <property type="entry name" value="Rft-1"/>
    <property type="match status" value="1"/>
</dbReference>
<keyword evidence="5 10" id="KW-0256">Endoplasmic reticulum</keyword>
<evidence type="ECO:0000256" key="8">
    <source>
        <dbReference type="ARBA" id="ARBA00044793"/>
    </source>
</evidence>
<evidence type="ECO:0000256" key="4">
    <source>
        <dbReference type="ARBA" id="ARBA00022692"/>
    </source>
</evidence>
<accession>A0A8H3F3Q4</accession>
<dbReference type="EMBL" id="CAJPDR010000100">
    <property type="protein sequence ID" value="CAF9917479.1"/>
    <property type="molecule type" value="Genomic_DNA"/>
</dbReference>
<evidence type="ECO:0000256" key="7">
    <source>
        <dbReference type="ARBA" id="ARBA00023136"/>
    </source>
</evidence>
<reference evidence="11" key="1">
    <citation type="submission" date="2021-03" db="EMBL/GenBank/DDBJ databases">
        <authorList>
            <person name="Tagirdzhanova G."/>
        </authorList>
    </citation>
    <scope>NUCLEOTIDE SEQUENCE</scope>
</reference>
<dbReference type="AlphaFoldDB" id="A0A8H3F3Q4"/>
<comment type="function">
    <text evidence="9 10">Intramembrane glycolipid transporter that operates in the biosynthetic pathway of dolichol-linked oligosaccharides, the glycan precursors employed in protein asparagine (N)-glycosylation. The sequential addition of sugars to dolichol pyrophosphate produces dolichol-linked oligosaccharides containing fourteen sugars, including two GlcNAcs, nine mannoses and three glucoses. Once assembled, the oligosaccharide is transferred from the lipid to nascent proteins by oligosaccharyltransferases. The assembly of dolichol-linked oligosaccharides begins on the cytosolic side of the endoplasmic reticulum membrane and finishes in its lumen. RFT1 could mediate the translocation of the cytosolically oriented intermediate DolPP-GlcNAc2Man5, produced by ALG11, into the ER lumen where dolichol-linked oligosaccharides assembly continues. However, the intramembrane lipid transporter activity could not be confirmed in vitro.</text>
</comment>
<dbReference type="InterPro" id="IPR007594">
    <property type="entry name" value="RFT1"/>
</dbReference>
<evidence type="ECO:0000313" key="11">
    <source>
        <dbReference type="EMBL" id="CAF9917479.1"/>
    </source>
</evidence>
<dbReference type="Proteomes" id="UP000664203">
    <property type="component" value="Unassembled WGS sequence"/>
</dbReference>
<comment type="caution">
    <text evidence="11">The sequence shown here is derived from an EMBL/GenBank/DDBJ whole genome shotgun (WGS) entry which is preliminary data.</text>
</comment>
<dbReference type="PANTHER" id="PTHR13117:SF5">
    <property type="entry name" value="PROTEIN RFT1 HOMOLOG"/>
    <property type="match status" value="1"/>
</dbReference>
<keyword evidence="4 10" id="KW-0812">Transmembrane</keyword>
<comment type="similarity">
    <text evidence="3 10">Belongs to the RFT1 family.</text>
</comment>
<proteinExistence type="inferred from homology"/>
<evidence type="ECO:0000256" key="2">
    <source>
        <dbReference type="ARBA" id="ARBA00004922"/>
    </source>
</evidence>
<feature type="transmembrane region" description="Helical" evidence="10">
    <location>
        <begin position="124"/>
        <end position="146"/>
    </location>
</feature>
<name>A0A8H3F3Q4_9LECA</name>
<evidence type="ECO:0000256" key="10">
    <source>
        <dbReference type="RuleBase" id="RU365067"/>
    </source>
</evidence>
<comment type="pathway">
    <text evidence="2">Protein modification; protein glycosylation.</text>
</comment>
<dbReference type="OrthoDB" id="9979195at2759"/>
<dbReference type="GO" id="GO:0034203">
    <property type="term" value="P:glycolipid translocation"/>
    <property type="evidence" value="ECO:0007669"/>
    <property type="project" value="TreeGrafter"/>
</dbReference>
<feature type="transmembrane region" description="Helical" evidence="10">
    <location>
        <begin position="371"/>
        <end position="395"/>
    </location>
</feature>
<protein>
    <recommendedName>
        <fullName evidence="8 10">Man(5)GlcNAc(2)-PP-dolichol translocation protein RFT1</fullName>
    </recommendedName>
</protein>
<dbReference type="PANTHER" id="PTHR13117">
    <property type="entry name" value="ENDOPLASMIC RETICULUM MULTISPAN TRANSMEMBRANE PROTEIN-RELATED"/>
    <property type="match status" value="1"/>
</dbReference>
<feature type="transmembrane region" description="Helical" evidence="10">
    <location>
        <begin position="166"/>
        <end position="184"/>
    </location>
</feature>
<sequence length="583" mass="63768">MSEVKVDLVKEKTATEPSADSLPSKSVKGASFLILLQIGCRALTFIVNQVLLRFLSPHILGLSAQLELFSISTLYFARESLRNALQHKPSDDEEKKTAEAVKREKNRFGSLAVSYGPTRRMQEVVNLSHAAIAIGLPLTVAFTWLYLRKAEIAVLESHHMRSSLHIYALATAIELLNEPAFNVARQEMMYATRASAEFLAFLTRALISCSISIWVGMSGRNLGVLPFAAGQLGYAVTLNILYLSNVYPICAENAVSLLTKPITSSRDYFISRFSRPLIMRTATLYGQNVFNQLLTYGDGYLIATFASLPSQGAYALASNYGGLLARIILQPIEESSRSLFGRLPASQTASKSKDNAILSQAKNHLTTLLRLYLLLSIFATCLGPPLAPILLRLVAGSRWSHTEAPSVLATYCYYIPLLAINGILEAFVSVVATDPQITRQTVWKVAFFGAFAGTGFLVLRVFEMGAKGLVFANAVTMGLRIWWSWGFVQGYLTTVGDGEGLRLGNLLPNMGSVAIGVATRGTLVVADTGARQDGGLGELLRCGLVACVCVLGVVFFERDFFSSFVPLGLIERFPVLRRFMKNR</sequence>